<dbReference type="PROSITE" id="PS50304">
    <property type="entry name" value="TUDOR"/>
    <property type="match status" value="1"/>
</dbReference>
<dbReference type="Gene3D" id="3.30.1370.10">
    <property type="entry name" value="K Homology domain, type 1"/>
    <property type="match status" value="2"/>
</dbReference>
<feature type="domain" description="Tudor" evidence="3">
    <location>
        <begin position="253"/>
        <end position="320"/>
    </location>
</feature>
<evidence type="ECO:0000259" key="3">
    <source>
        <dbReference type="PROSITE" id="PS50304"/>
    </source>
</evidence>
<evidence type="ECO:0000256" key="2">
    <source>
        <dbReference type="SAM" id="MobiDB-lite"/>
    </source>
</evidence>
<dbReference type="SMART" id="SM00333">
    <property type="entry name" value="TUDOR"/>
    <property type="match status" value="1"/>
</dbReference>
<accession>A0ABD0XS11</accession>
<dbReference type="InterPro" id="IPR050621">
    <property type="entry name" value="Tudor_domain_containing"/>
</dbReference>
<dbReference type="InterPro" id="IPR035437">
    <property type="entry name" value="SNase_OB-fold_sf"/>
</dbReference>
<evidence type="ECO:0000313" key="5">
    <source>
        <dbReference type="Proteomes" id="UP001558652"/>
    </source>
</evidence>
<sequence length="423" mass="47976">KAFTGRTNVIEVKVPTESVGIVIGRGGSNIKQIQERTNTRINFKETRDTDEVYRLCQIRGSADAVQMAESLILDAILNQPVIETFEMWVPQKTCGIIIGRCGDNIRAISKQSNAHVIVDRSSSSRDRDAPVQVVIKGTAEQIAVAKSLIEHKIEEVDSNRALMQQSLANRSPRHRRNKQTNNSATVEEERRHERLTGSSGDSMIQVYVSSVANPTHFWLQLISPKAVDLDHLVDDMTEYYSKEENRELHKLTEVVKGQVVASQFELDDKWYRVEVCGVEPPPEGQDPGESVVDVFYVDYGDSTFRKLSTLCQLRTDFLALRFQAIECSMEGIRPKGDTWTEEAIVAFEDLCHTAQWKAMMAQVMCYKERQMSHRAGSPIPCVRLYDPSAQVTKQVFSTKNRLFKVEYVCLIFVEQSNLYWCSA</sequence>
<dbReference type="Pfam" id="PF00567">
    <property type="entry name" value="TUDOR"/>
    <property type="match status" value="1"/>
</dbReference>
<dbReference type="SMART" id="SM00322">
    <property type="entry name" value="KH"/>
    <property type="match status" value="2"/>
</dbReference>
<keyword evidence="1" id="KW-0694">RNA-binding</keyword>
<evidence type="ECO:0000256" key="1">
    <source>
        <dbReference type="PROSITE-ProRule" id="PRU00117"/>
    </source>
</evidence>
<name>A0ABD0XS11_9HEMI</name>
<protein>
    <recommendedName>
        <fullName evidence="3">Tudor domain-containing protein</fullName>
    </recommendedName>
</protein>
<feature type="non-terminal residue" evidence="4">
    <location>
        <position position="1"/>
    </location>
</feature>
<dbReference type="Gene3D" id="2.40.50.90">
    <property type="match status" value="1"/>
</dbReference>
<dbReference type="Pfam" id="PF00013">
    <property type="entry name" value="KH_1"/>
    <property type="match status" value="2"/>
</dbReference>
<organism evidence="4 5">
    <name type="scientific">Ranatra chinensis</name>
    <dbReference type="NCBI Taxonomy" id="642074"/>
    <lineage>
        <taxon>Eukaryota</taxon>
        <taxon>Metazoa</taxon>
        <taxon>Ecdysozoa</taxon>
        <taxon>Arthropoda</taxon>
        <taxon>Hexapoda</taxon>
        <taxon>Insecta</taxon>
        <taxon>Pterygota</taxon>
        <taxon>Neoptera</taxon>
        <taxon>Paraneoptera</taxon>
        <taxon>Hemiptera</taxon>
        <taxon>Heteroptera</taxon>
        <taxon>Panheteroptera</taxon>
        <taxon>Nepomorpha</taxon>
        <taxon>Nepidae</taxon>
        <taxon>Ranatrinae</taxon>
        <taxon>Ranatra</taxon>
    </lineage>
</organism>
<reference evidence="4 5" key="1">
    <citation type="submission" date="2024-07" db="EMBL/GenBank/DDBJ databases">
        <title>Chromosome-level genome assembly of the water stick insect Ranatra chinensis (Heteroptera: Nepidae).</title>
        <authorList>
            <person name="Liu X."/>
        </authorList>
    </citation>
    <scope>NUCLEOTIDE SEQUENCE [LARGE SCALE GENOMIC DNA]</scope>
    <source>
        <strain evidence="4">Cailab_2021Rc</strain>
        <tissue evidence="4">Muscle</tissue>
    </source>
</reference>
<dbReference type="EMBL" id="JBFDAA010000114">
    <property type="protein sequence ID" value="KAL1109972.1"/>
    <property type="molecule type" value="Genomic_DNA"/>
</dbReference>
<dbReference type="InterPro" id="IPR002999">
    <property type="entry name" value="Tudor"/>
</dbReference>
<evidence type="ECO:0000313" key="4">
    <source>
        <dbReference type="EMBL" id="KAL1109972.1"/>
    </source>
</evidence>
<feature type="region of interest" description="Disordered" evidence="2">
    <location>
        <begin position="167"/>
        <end position="198"/>
    </location>
</feature>
<dbReference type="GO" id="GO:0010468">
    <property type="term" value="P:regulation of gene expression"/>
    <property type="evidence" value="ECO:0007669"/>
    <property type="project" value="UniProtKB-ARBA"/>
</dbReference>
<comment type="caution">
    <text evidence="4">The sequence shown here is derived from an EMBL/GenBank/DDBJ whole genome shotgun (WGS) entry which is preliminary data.</text>
</comment>
<dbReference type="Proteomes" id="UP001558652">
    <property type="component" value="Unassembled WGS sequence"/>
</dbReference>
<dbReference type="InterPro" id="IPR004087">
    <property type="entry name" value="KH_dom"/>
</dbReference>
<dbReference type="InterPro" id="IPR036612">
    <property type="entry name" value="KH_dom_type_1_sf"/>
</dbReference>
<dbReference type="GO" id="GO:0005739">
    <property type="term" value="C:mitochondrion"/>
    <property type="evidence" value="ECO:0007669"/>
    <property type="project" value="UniProtKB-ARBA"/>
</dbReference>
<dbReference type="PROSITE" id="PS50084">
    <property type="entry name" value="KH_TYPE_1"/>
    <property type="match status" value="2"/>
</dbReference>
<proteinExistence type="predicted"/>
<keyword evidence="5" id="KW-1185">Reference proteome</keyword>
<dbReference type="GO" id="GO:0003723">
    <property type="term" value="F:RNA binding"/>
    <property type="evidence" value="ECO:0007669"/>
    <property type="project" value="UniProtKB-UniRule"/>
</dbReference>
<dbReference type="PANTHER" id="PTHR22948:SF29">
    <property type="entry name" value="FI02030P-RELATED"/>
    <property type="match status" value="1"/>
</dbReference>
<dbReference type="Gene3D" id="2.30.30.140">
    <property type="match status" value="1"/>
</dbReference>
<dbReference type="SUPFAM" id="SSF63748">
    <property type="entry name" value="Tudor/PWWP/MBT"/>
    <property type="match status" value="1"/>
</dbReference>
<gene>
    <name evidence="4" type="ORF">AAG570_014081</name>
</gene>
<dbReference type="SUPFAM" id="SSF54791">
    <property type="entry name" value="Eukaryotic type KH-domain (KH-domain type I)"/>
    <property type="match status" value="2"/>
</dbReference>
<dbReference type="PANTHER" id="PTHR22948">
    <property type="entry name" value="TUDOR DOMAIN CONTAINING PROTEIN"/>
    <property type="match status" value="1"/>
</dbReference>
<dbReference type="AlphaFoldDB" id="A0ABD0XS11"/>
<dbReference type="InterPro" id="IPR004088">
    <property type="entry name" value="KH_dom_type_1"/>
</dbReference>